<feature type="transmembrane region" description="Helical" evidence="8">
    <location>
        <begin position="377"/>
        <end position="394"/>
    </location>
</feature>
<feature type="transmembrane region" description="Helical" evidence="8">
    <location>
        <begin position="125"/>
        <end position="145"/>
    </location>
</feature>
<dbReference type="eggNOG" id="COG1289">
    <property type="taxonomic scope" value="Bacteria"/>
</dbReference>
<evidence type="ECO:0000259" key="9">
    <source>
        <dbReference type="Pfam" id="PF13515"/>
    </source>
</evidence>
<evidence type="ECO:0000256" key="3">
    <source>
        <dbReference type="ARBA" id="ARBA00022692"/>
    </source>
</evidence>
<gene>
    <name evidence="10" type="ordered locus">STAUR_4162</name>
</gene>
<feature type="region of interest" description="Disordered" evidence="7">
    <location>
        <begin position="296"/>
        <end position="315"/>
    </location>
</feature>
<comment type="similarity">
    <text evidence="6">Belongs to the YccS/YhfK family.</text>
</comment>
<proteinExistence type="inferred from homology"/>
<dbReference type="PANTHER" id="PTHR30509:SF9">
    <property type="entry name" value="MULTIDRUG RESISTANCE PROTEIN MDTO"/>
    <property type="match status" value="1"/>
</dbReference>
<evidence type="ECO:0000256" key="2">
    <source>
        <dbReference type="ARBA" id="ARBA00022475"/>
    </source>
</evidence>
<keyword evidence="11" id="KW-1185">Reference proteome</keyword>
<dbReference type="STRING" id="378806.STAUR_4162"/>
<comment type="subcellular location">
    <subcellularLocation>
        <location evidence="1">Cell membrane</location>
        <topology evidence="1">Multi-pass membrane protein</topology>
    </subcellularLocation>
</comment>
<dbReference type="KEGG" id="sur:STAUR_4162"/>
<keyword evidence="2" id="KW-1003">Cell membrane</keyword>
<feature type="transmembrane region" description="Helical" evidence="8">
    <location>
        <begin position="428"/>
        <end position="445"/>
    </location>
</feature>
<evidence type="ECO:0000256" key="6">
    <source>
        <dbReference type="ARBA" id="ARBA00043993"/>
    </source>
</evidence>
<dbReference type="PANTHER" id="PTHR30509">
    <property type="entry name" value="P-HYDROXYBENZOIC ACID EFFLUX PUMP SUBUNIT-RELATED"/>
    <property type="match status" value="1"/>
</dbReference>
<reference evidence="10 11" key="1">
    <citation type="journal article" date="2011" name="Mol. Biol. Evol.">
        <title>Comparative genomic analysis of fruiting body formation in Myxococcales.</title>
        <authorList>
            <person name="Huntley S."/>
            <person name="Hamann N."/>
            <person name="Wegener-Feldbrugge S."/>
            <person name="Treuner-Lange A."/>
            <person name="Kube M."/>
            <person name="Reinhardt R."/>
            <person name="Klages S."/>
            <person name="Muller R."/>
            <person name="Ronning C.M."/>
            <person name="Nierman W.C."/>
            <person name="Sogaard-Andersen L."/>
        </authorList>
    </citation>
    <scope>NUCLEOTIDE SEQUENCE [LARGE SCALE GENOMIC DNA]</scope>
    <source>
        <strain evidence="10 11">DW4/3-1</strain>
    </source>
</reference>
<sequence>MRAFQPSYAWDCFVASDPDLSRLKMGLRALLGMGLTLVVLAVLGQLLHQPTSLGMVGMMVGMMTSVSVQDPLPPQERITLLCVPGVAAAAVCLGAISAPNLVVSSLLFLGVTFLVVSARRFGPRGTALGTIAFMTFFFALFVHASAAQLPWMLASVGVGSAVAFGVRTWLIPERALSALRRTLRVYRRSISLLLAELAQVLPSQEGRRREKRIRRAFRWVNEGAMEVEQHLERVPPEGLAPGLSKEEIRERLLEMELAAERLASSVYQGLTQNGLTPSERQDLQAKVATLWRESRGIHSPPAESGPQAIASQDASAAATKIESALNKLREVMARPFGAHSGARPSHASGPPLPPQEEAAEEAGPASKPLKLHASTRQAIQATVAGGLAMIAGHALSSTRWYWAVVASFVVFNRASTRGDILLRAWHRALGTVVGVMAGLLLATVVSGHRDIEIALLFACAFLGFYLLRVSYAWMVFWFTTLLVVLYSLTGRYSPDLLYLRLWETLAGASIGALVAVVLLPSRTRVRVWQTSADVLRSVASSLDVVAAPPGPTNGRLIVERVRRIDTQLREVRESARPLIDRMFFVGQDTRRLVHALASIAFFVRHLEPLGPLSTTEENALRMTAAGLAEKARMLASVLEEGGTGLPPDLGVTPPQRLEDKPPGNAKTPPPLSLWLERIDAALMELHDLIRGIHGQKEDSTAHATSLPSR</sequence>
<evidence type="ECO:0000256" key="1">
    <source>
        <dbReference type="ARBA" id="ARBA00004651"/>
    </source>
</evidence>
<evidence type="ECO:0000256" key="4">
    <source>
        <dbReference type="ARBA" id="ARBA00022989"/>
    </source>
</evidence>
<evidence type="ECO:0000256" key="5">
    <source>
        <dbReference type="ARBA" id="ARBA00023136"/>
    </source>
</evidence>
<name>E3FPD4_STIAD</name>
<feature type="domain" description="Integral membrane bound transporter" evidence="9">
    <location>
        <begin position="387"/>
        <end position="514"/>
    </location>
</feature>
<keyword evidence="4 8" id="KW-1133">Transmembrane helix</keyword>
<evidence type="ECO:0000256" key="7">
    <source>
        <dbReference type="SAM" id="MobiDB-lite"/>
    </source>
</evidence>
<dbReference type="GO" id="GO:0005886">
    <property type="term" value="C:plasma membrane"/>
    <property type="evidence" value="ECO:0007669"/>
    <property type="project" value="UniProtKB-SubCell"/>
</dbReference>
<protein>
    <submittedName>
        <fullName evidence="10">Conserved uncharacterized protein</fullName>
    </submittedName>
</protein>
<dbReference type="Proteomes" id="UP000001351">
    <property type="component" value="Chromosome"/>
</dbReference>
<feature type="region of interest" description="Disordered" evidence="7">
    <location>
        <begin position="337"/>
        <end position="366"/>
    </location>
</feature>
<feature type="transmembrane region" description="Helical" evidence="8">
    <location>
        <begin position="499"/>
        <end position="519"/>
    </location>
</feature>
<feature type="transmembrane region" description="Helical" evidence="8">
    <location>
        <begin position="151"/>
        <end position="171"/>
    </location>
</feature>
<feature type="transmembrane region" description="Helical" evidence="8">
    <location>
        <begin position="29"/>
        <end position="47"/>
    </location>
</feature>
<dbReference type="Pfam" id="PF13515">
    <property type="entry name" value="FUSC_2"/>
    <property type="match status" value="1"/>
</dbReference>
<keyword evidence="5 8" id="KW-0472">Membrane</keyword>
<feature type="region of interest" description="Disordered" evidence="7">
    <location>
        <begin position="642"/>
        <end position="670"/>
    </location>
</feature>
<dbReference type="AlphaFoldDB" id="E3FPD4"/>
<accession>E3FPD4</accession>
<dbReference type="EMBL" id="CP002271">
    <property type="protein sequence ID" value="ADO71944.1"/>
    <property type="molecule type" value="Genomic_DNA"/>
</dbReference>
<evidence type="ECO:0000313" key="10">
    <source>
        <dbReference type="EMBL" id="ADO71944.1"/>
    </source>
</evidence>
<keyword evidence="3 8" id="KW-0812">Transmembrane</keyword>
<feature type="transmembrane region" description="Helical" evidence="8">
    <location>
        <begin position="451"/>
        <end position="467"/>
    </location>
</feature>
<evidence type="ECO:0000256" key="8">
    <source>
        <dbReference type="SAM" id="Phobius"/>
    </source>
</evidence>
<evidence type="ECO:0000313" key="11">
    <source>
        <dbReference type="Proteomes" id="UP000001351"/>
    </source>
</evidence>
<dbReference type="RefSeq" id="WP_013376090.1">
    <property type="nucleotide sequence ID" value="NC_014623.1"/>
</dbReference>
<dbReference type="InterPro" id="IPR049453">
    <property type="entry name" value="Memb_transporter_dom"/>
</dbReference>
<organism evidence="10 11">
    <name type="scientific">Stigmatella aurantiaca (strain DW4/3-1)</name>
    <dbReference type="NCBI Taxonomy" id="378806"/>
    <lineage>
        <taxon>Bacteria</taxon>
        <taxon>Pseudomonadati</taxon>
        <taxon>Myxococcota</taxon>
        <taxon>Myxococcia</taxon>
        <taxon>Myxococcales</taxon>
        <taxon>Cystobacterineae</taxon>
        <taxon>Archangiaceae</taxon>
        <taxon>Stigmatella</taxon>
    </lineage>
</organism>
<dbReference type="HOGENOM" id="CLU_018438_0_0_7"/>
<feature type="transmembrane region" description="Helical" evidence="8">
    <location>
        <begin position="102"/>
        <end position="118"/>
    </location>
</feature>